<dbReference type="GO" id="GO:0005856">
    <property type="term" value="C:cytoskeleton"/>
    <property type="evidence" value="ECO:0007669"/>
    <property type="project" value="UniProtKB-SubCell"/>
</dbReference>
<evidence type="ECO:0000259" key="5">
    <source>
        <dbReference type="Pfam" id="PF24667"/>
    </source>
</evidence>
<keyword evidence="2" id="KW-0963">Cytoplasm</keyword>
<dbReference type="InterPro" id="IPR056291">
    <property type="entry name" value="MORN_DRC7"/>
</dbReference>
<dbReference type="PANTHER" id="PTHR35249">
    <property type="entry name" value="DYNEIN REGULATORY COMPLEX SUBUNIT 7"/>
    <property type="match status" value="1"/>
</dbReference>
<gene>
    <name evidence="7" type="ORF">FQN60_002506</name>
    <name evidence="9" type="ORF">FQN60_013931</name>
    <name evidence="8" type="ORF">FQN60_018768</name>
</gene>
<evidence type="ECO:0000313" key="7">
    <source>
        <dbReference type="EMBL" id="KAA8577886.1"/>
    </source>
</evidence>
<dbReference type="InterPro" id="IPR033551">
    <property type="entry name" value="DRC7/lobo"/>
</dbReference>
<evidence type="ECO:0000313" key="8">
    <source>
        <dbReference type="EMBL" id="KAA8578631.1"/>
    </source>
</evidence>
<organism evidence="9 10">
    <name type="scientific">Etheostoma spectabile</name>
    <name type="common">orangethroat darter</name>
    <dbReference type="NCBI Taxonomy" id="54343"/>
    <lineage>
        <taxon>Eukaryota</taxon>
        <taxon>Metazoa</taxon>
        <taxon>Chordata</taxon>
        <taxon>Craniata</taxon>
        <taxon>Vertebrata</taxon>
        <taxon>Euteleostomi</taxon>
        <taxon>Actinopterygii</taxon>
        <taxon>Neopterygii</taxon>
        <taxon>Teleostei</taxon>
        <taxon>Neoteleostei</taxon>
        <taxon>Acanthomorphata</taxon>
        <taxon>Eupercaria</taxon>
        <taxon>Perciformes</taxon>
        <taxon>Percoidei</taxon>
        <taxon>Percidae</taxon>
        <taxon>Etheostomatinae</taxon>
        <taxon>Etheostoma</taxon>
    </lineage>
</organism>
<reference evidence="9 10" key="1">
    <citation type="submission" date="2019-08" db="EMBL/GenBank/DDBJ databases">
        <title>A chromosome-level genome assembly, high-density linkage maps, and genome scans reveal the genomic architecture of hybrid incompatibilities underlying speciation via character displacement in darters (Percidae: Etheostominae).</title>
        <authorList>
            <person name="Moran R.L."/>
            <person name="Catchen J.M."/>
            <person name="Fuller R.C."/>
        </authorList>
    </citation>
    <scope>NUCLEOTIDE SEQUENCE [LARGE SCALE GENOMIC DNA]</scope>
    <source>
        <strain evidence="9">EspeVRDwgs_2016</strain>
        <tissue evidence="9">Muscle</tissue>
    </source>
</reference>
<dbReference type="Pfam" id="PF24671">
    <property type="entry name" value="DRC7_C"/>
    <property type="match status" value="1"/>
</dbReference>
<dbReference type="Proteomes" id="UP000327493">
    <property type="component" value="Chromosome 22"/>
</dbReference>
<evidence type="ECO:0000256" key="4">
    <source>
        <dbReference type="SAM" id="MobiDB-lite"/>
    </source>
</evidence>
<evidence type="ECO:0000256" key="2">
    <source>
        <dbReference type="ARBA" id="ARBA00022490"/>
    </source>
</evidence>
<sequence length="350" mass="41656">METRWPGGQKVTHYRKAQLEKFAPYLRPDGLNTRLTTYKDLDCTEVVMVKEWYQHRNDYLEEREKVVECFHRNRSKPANEDVAQRVFLLAQRRIELTYHLEDHRFIPSKRSFIKPQESTEKKKGEDFTSDMESSFQVDPSEKPLKTLALNDMLVALMKDEEKVVCQIKESKQEVRDIVACREQEERDVQLEFSPWTTTGAAMARGQRQEMEHLAAEEQRWLQEKEKDILAPFLIRLDNAETLSAEDAKHIHQDCLAEFKQRLAEHANLIQERYEKTQELQSKQEWYQKNQLNMTKPQEEEYLTYCHEKTLQICVAKKRLSMHKEAAPQKYWTLDQKLRSDPRLAPHLLTF</sequence>
<keyword evidence="10" id="KW-1185">Reference proteome</keyword>
<dbReference type="GO" id="GO:0031514">
    <property type="term" value="C:motile cilium"/>
    <property type="evidence" value="ECO:0007669"/>
    <property type="project" value="TreeGrafter"/>
</dbReference>
<dbReference type="GO" id="GO:0030317">
    <property type="term" value="P:flagellated sperm motility"/>
    <property type="evidence" value="ECO:0007669"/>
    <property type="project" value="TreeGrafter"/>
</dbReference>
<keyword evidence="3" id="KW-0206">Cytoskeleton</keyword>
<dbReference type="InterPro" id="IPR056292">
    <property type="entry name" value="DRC7_C"/>
</dbReference>
<evidence type="ECO:0000256" key="3">
    <source>
        <dbReference type="ARBA" id="ARBA00023212"/>
    </source>
</evidence>
<dbReference type="EMBL" id="VOFY01000358">
    <property type="protein sequence ID" value="KAA8578631.1"/>
    <property type="molecule type" value="Genomic_DNA"/>
</dbReference>
<evidence type="ECO:0000256" key="1">
    <source>
        <dbReference type="ARBA" id="ARBA00004245"/>
    </source>
</evidence>
<feature type="region of interest" description="Disordered" evidence="4">
    <location>
        <begin position="112"/>
        <end position="139"/>
    </location>
</feature>
<comment type="caution">
    <text evidence="9">The sequence shown here is derived from an EMBL/GenBank/DDBJ whole genome shotgun (WGS) entry which is preliminary data.</text>
</comment>
<evidence type="ECO:0000259" key="6">
    <source>
        <dbReference type="Pfam" id="PF24671"/>
    </source>
</evidence>
<name>A0A5J5CJQ6_9PERO</name>
<dbReference type="AlphaFoldDB" id="A0A5J5CJQ6"/>
<comment type="subcellular location">
    <subcellularLocation>
        <location evidence="1">Cytoplasm</location>
        <location evidence="1">Cytoskeleton</location>
    </subcellularLocation>
</comment>
<evidence type="ECO:0000313" key="9">
    <source>
        <dbReference type="EMBL" id="KAA8580973.1"/>
    </source>
</evidence>
<dbReference type="Pfam" id="PF24667">
    <property type="entry name" value="MORN_DRC7"/>
    <property type="match status" value="1"/>
</dbReference>
<accession>A0A5J5CJQ6</accession>
<feature type="compositionally biased region" description="Basic and acidic residues" evidence="4">
    <location>
        <begin position="117"/>
        <end position="126"/>
    </location>
</feature>
<protein>
    <submittedName>
        <fullName evidence="9">Uncharacterized protein</fullName>
    </submittedName>
</protein>
<proteinExistence type="predicted"/>
<dbReference type="EMBL" id="VOFY01001808">
    <property type="protein sequence ID" value="KAA8577886.1"/>
    <property type="molecule type" value="Genomic_DNA"/>
</dbReference>
<evidence type="ECO:0000313" key="10">
    <source>
        <dbReference type="Proteomes" id="UP000327493"/>
    </source>
</evidence>
<feature type="domain" description="Dynein regulatory complex subunit 7 MORN" evidence="5">
    <location>
        <begin position="65"/>
        <end position="193"/>
    </location>
</feature>
<dbReference type="PANTHER" id="PTHR35249:SF2">
    <property type="entry name" value="DYNEIN REGULATORY COMPLEX SUBUNIT 7"/>
    <property type="match status" value="1"/>
</dbReference>
<dbReference type="EMBL" id="VOFY01000022">
    <property type="protein sequence ID" value="KAA8580973.1"/>
    <property type="molecule type" value="Genomic_DNA"/>
</dbReference>
<feature type="domain" description="Dynein regulatory complex subunit 7 C-terminal" evidence="6">
    <location>
        <begin position="240"/>
        <end position="347"/>
    </location>
</feature>